<evidence type="ECO:0000313" key="8">
    <source>
        <dbReference type="EMBL" id="KAK2726192.1"/>
    </source>
</evidence>
<dbReference type="Pfam" id="PF04117">
    <property type="entry name" value="Mpv17_PMP22"/>
    <property type="match status" value="1"/>
</dbReference>
<feature type="transmembrane region" description="Helical" evidence="7">
    <location>
        <begin position="55"/>
        <end position="74"/>
    </location>
</feature>
<dbReference type="PANTHER" id="PTHR11266:SF17">
    <property type="entry name" value="PROTEIN MPV17"/>
    <property type="match status" value="1"/>
</dbReference>
<evidence type="ECO:0000256" key="4">
    <source>
        <dbReference type="ARBA" id="ARBA00022989"/>
    </source>
</evidence>
<keyword evidence="5 7" id="KW-0472">Membrane</keyword>
<comment type="subcellular location">
    <subcellularLocation>
        <location evidence="1">Membrane</location>
        <topology evidence="1">Multi-pass membrane protein</topology>
    </subcellularLocation>
</comment>
<dbReference type="EMBL" id="JAVRJZ010000002">
    <property type="protein sequence ID" value="KAK2726192.1"/>
    <property type="molecule type" value="Genomic_DNA"/>
</dbReference>
<evidence type="ECO:0000313" key="9">
    <source>
        <dbReference type="Proteomes" id="UP001187531"/>
    </source>
</evidence>
<dbReference type="GO" id="GO:0015267">
    <property type="term" value="F:channel activity"/>
    <property type="evidence" value="ECO:0007669"/>
    <property type="project" value="TreeGrafter"/>
</dbReference>
<keyword evidence="9" id="KW-1185">Reference proteome</keyword>
<feature type="transmembrane region" description="Helical" evidence="7">
    <location>
        <begin position="152"/>
        <end position="172"/>
    </location>
</feature>
<evidence type="ECO:0000256" key="6">
    <source>
        <dbReference type="ARBA" id="ARBA00049743"/>
    </source>
</evidence>
<sequence length="177" mass="20267">MSKIWKAYLRLLEKHPAKTQIIQTGILMSTGDIISQVGVEKRPVKEIDWKRNGKFSAFGFFLAGPAVRAWYNALDKIIGPLAKRAALKKMAADQLFFAPSFLTIFVSYMALTQGGGKQEIIQKLKKEYLQILTTNYKIWPAVQMVNFYFVPLQLRILVVQVISLFWNTYLAFVSNKE</sequence>
<feature type="transmembrane region" description="Helical" evidence="7">
    <location>
        <begin position="95"/>
        <end position="111"/>
    </location>
</feature>
<evidence type="ECO:0000256" key="3">
    <source>
        <dbReference type="ARBA" id="ARBA00022692"/>
    </source>
</evidence>
<dbReference type="Proteomes" id="UP001187531">
    <property type="component" value="Unassembled WGS sequence"/>
</dbReference>
<dbReference type="GO" id="GO:1901858">
    <property type="term" value="P:regulation of mitochondrial DNA metabolic process"/>
    <property type="evidence" value="ECO:0007669"/>
    <property type="project" value="TreeGrafter"/>
</dbReference>
<dbReference type="InterPro" id="IPR007248">
    <property type="entry name" value="Mpv17_PMP22"/>
</dbReference>
<dbReference type="GO" id="GO:0005739">
    <property type="term" value="C:mitochondrion"/>
    <property type="evidence" value="ECO:0007669"/>
    <property type="project" value="TreeGrafter"/>
</dbReference>
<evidence type="ECO:0000256" key="2">
    <source>
        <dbReference type="ARBA" id="ARBA00006824"/>
    </source>
</evidence>
<gene>
    <name evidence="8" type="ORF">QYM36_000593</name>
</gene>
<comment type="similarity">
    <text evidence="2 7">Belongs to the peroxisomal membrane protein PXMP2/4 family.</text>
</comment>
<dbReference type="GO" id="GO:0016020">
    <property type="term" value="C:membrane"/>
    <property type="evidence" value="ECO:0007669"/>
    <property type="project" value="UniProtKB-SubCell"/>
</dbReference>
<evidence type="ECO:0000256" key="7">
    <source>
        <dbReference type="RuleBase" id="RU363053"/>
    </source>
</evidence>
<keyword evidence="3 7" id="KW-0812">Transmembrane</keyword>
<comment type="caution">
    <text evidence="8">The sequence shown here is derived from an EMBL/GenBank/DDBJ whole genome shotgun (WGS) entry which is preliminary data.</text>
</comment>
<dbReference type="PANTHER" id="PTHR11266">
    <property type="entry name" value="PEROXISOMAL MEMBRANE PROTEIN 2, PXMP2 MPV17"/>
    <property type="match status" value="1"/>
</dbReference>
<evidence type="ECO:0000256" key="1">
    <source>
        <dbReference type="ARBA" id="ARBA00004141"/>
    </source>
</evidence>
<name>A0AA88LDA8_ARTSF</name>
<reference evidence="8" key="1">
    <citation type="submission" date="2023-07" db="EMBL/GenBank/DDBJ databases">
        <title>Chromosome-level genome assembly of Artemia franciscana.</title>
        <authorList>
            <person name="Jo E."/>
        </authorList>
    </citation>
    <scope>NUCLEOTIDE SEQUENCE</scope>
    <source>
        <tissue evidence="8">Whole body</tissue>
    </source>
</reference>
<protein>
    <recommendedName>
        <fullName evidence="6">Mitochondrial inner membrane protein Mpv17</fullName>
    </recommendedName>
</protein>
<dbReference type="AlphaFoldDB" id="A0AA88LDA8"/>
<organism evidence="8 9">
    <name type="scientific">Artemia franciscana</name>
    <name type="common">Brine shrimp</name>
    <name type="synonym">Artemia sanfranciscana</name>
    <dbReference type="NCBI Taxonomy" id="6661"/>
    <lineage>
        <taxon>Eukaryota</taxon>
        <taxon>Metazoa</taxon>
        <taxon>Ecdysozoa</taxon>
        <taxon>Arthropoda</taxon>
        <taxon>Crustacea</taxon>
        <taxon>Branchiopoda</taxon>
        <taxon>Anostraca</taxon>
        <taxon>Artemiidae</taxon>
        <taxon>Artemia</taxon>
    </lineage>
</organism>
<keyword evidence="4 7" id="KW-1133">Transmembrane helix</keyword>
<accession>A0AA88LDA8</accession>
<proteinExistence type="inferred from homology"/>
<evidence type="ECO:0000256" key="5">
    <source>
        <dbReference type="ARBA" id="ARBA00023136"/>
    </source>
</evidence>